<evidence type="ECO:0000313" key="6">
    <source>
        <dbReference type="EMBL" id="EDK42231.1"/>
    </source>
</evidence>
<dbReference type="GeneID" id="5234805"/>
<evidence type="ECO:0000256" key="2">
    <source>
        <dbReference type="ARBA" id="ARBA00022692"/>
    </source>
</evidence>
<keyword evidence="4 5" id="KW-0472">Membrane</keyword>
<accession>A5DSS3</accession>
<reference evidence="6 7" key="1">
    <citation type="journal article" date="2009" name="Nature">
        <title>Evolution of pathogenicity and sexual reproduction in eight Candida genomes.</title>
        <authorList>
            <person name="Butler G."/>
            <person name="Rasmussen M.D."/>
            <person name="Lin M.F."/>
            <person name="Santos M.A."/>
            <person name="Sakthikumar S."/>
            <person name="Munro C.A."/>
            <person name="Rheinbay E."/>
            <person name="Grabherr M."/>
            <person name="Forche A."/>
            <person name="Reedy J.L."/>
            <person name="Agrafioti I."/>
            <person name="Arnaud M.B."/>
            <person name="Bates S."/>
            <person name="Brown A.J."/>
            <person name="Brunke S."/>
            <person name="Costanzo M.C."/>
            <person name="Fitzpatrick D.A."/>
            <person name="de Groot P.W."/>
            <person name="Harris D."/>
            <person name="Hoyer L.L."/>
            <person name="Hube B."/>
            <person name="Klis F.M."/>
            <person name="Kodira C."/>
            <person name="Lennard N."/>
            <person name="Logue M.E."/>
            <person name="Martin R."/>
            <person name="Neiman A.M."/>
            <person name="Nikolaou E."/>
            <person name="Quail M.A."/>
            <person name="Quinn J."/>
            <person name="Santos M.C."/>
            <person name="Schmitzberger F.F."/>
            <person name="Sherlock G."/>
            <person name="Shah P."/>
            <person name="Silverstein K.A."/>
            <person name="Skrzypek M.S."/>
            <person name="Soll D."/>
            <person name="Staggs R."/>
            <person name="Stansfield I."/>
            <person name="Stumpf M.P."/>
            <person name="Sudbery P.E."/>
            <person name="Srikantha T."/>
            <person name="Zeng Q."/>
            <person name="Berman J."/>
            <person name="Berriman M."/>
            <person name="Heitman J."/>
            <person name="Gow N.A."/>
            <person name="Lorenz M.C."/>
            <person name="Birren B.W."/>
            <person name="Kellis M."/>
            <person name="Cuomo C.A."/>
        </authorList>
    </citation>
    <scope>NUCLEOTIDE SEQUENCE [LARGE SCALE GENOMIC DNA]</scope>
    <source>
        <strain evidence="7">ATCC 11503 / BCRC 21390 / CBS 2605 / JCM 1781 / NBRC 1676 / NRRL YB-4239</strain>
    </source>
</reference>
<organism evidence="6 7">
    <name type="scientific">Lodderomyces elongisporus (strain ATCC 11503 / CBS 2605 / JCM 1781 / NBRC 1676 / NRRL YB-4239)</name>
    <name type="common">Yeast</name>
    <name type="synonym">Saccharomyces elongisporus</name>
    <dbReference type="NCBI Taxonomy" id="379508"/>
    <lineage>
        <taxon>Eukaryota</taxon>
        <taxon>Fungi</taxon>
        <taxon>Dikarya</taxon>
        <taxon>Ascomycota</taxon>
        <taxon>Saccharomycotina</taxon>
        <taxon>Pichiomycetes</taxon>
        <taxon>Debaryomycetaceae</taxon>
        <taxon>Candida/Lodderomyces clade</taxon>
        <taxon>Lodderomyces</taxon>
    </lineage>
</organism>
<dbReference type="GO" id="GO:0005783">
    <property type="term" value="C:endoplasmic reticulum"/>
    <property type="evidence" value="ECO:0007669"/>
    <property type="project" value="EnsemblFungi"/>
</dbReference>
<evidence type="ECO:0000256" key="4">
    <source>
        <dbReference type="ARBA" id="ARBA00023136"/>
    </source>
</evidence>
<dbReference type="PANTHER" id="PTHR19317:SF0">
    <property type="entry name" value="PRENYLATED RAB ACCEPTOR PROTEIN 1"/>
    <property type="match status" value="1"/>
</dbReference>
<dbReference type="STRING" id="379508.A5DSS3"/>
<dbReference type="OrthoDB" id="63113at2759"/>
<dbReference type="HOGENOM" id="CLU_103851_1_1_1"/>
<dbReference type="EMBL" id="CH981524">
    <property type="protein sequence ID" value="EDK42231.1"/>
    <property type="molecule type" value="Genomic_DNA"/>
</dbReference>
<dbReference type="FunCoup" id="A5DSS3">
    <property type="interactions" value="272"/>
</dbReference>
<evidence type="ECO:0000256" key="1">
    <source>
        <dbReference type="ARBA" id="ARBA00004141"/>
    </source>
</evidence>
<feature type="transmembrane region" description="Helical" evidence="5">
    <location>
        <begin position="108"/>
        <end position="131"/>
    </location>
</feature>
<comment type="subcellular location">
    <subcellularLocation>
        <location evidence="1 5">Membrane</location>
        <topology evidence="1 5">Multi-pass membrane protein</topology>
    </subcellularLocation>
</comment>
<evidence type="ECO:0000313" key="7">
    <source>
        <dbReference type="Proteomes" id="UP000001996"/>
    </source>
</evidence>
<dbReference type="Proteomes" id="UP000001996">
    <property type="component" value="Unassembled WGS sequence"/>
</dbReference>
<proteinExistence type="inferred from homology"/>
<sequence length="167" mass="18485">QFGNVQERFNIDRLKSDFASVQQTISKLRPPQEFFDFRRVSKPANFGEIQQRVSYNLGYFSANYLTLVGALSVYALVTNLLLLFVLGFVILGVFGINKLEGQDLTTPFGNITTSQLYTGLLIVAVPLGFLASPVSTLMWLIGLSIVGVGAHATMMEKPIETVFEEEV</sequence>
<dbReference type="VEuPathDB" id="FungiDB:LELG_00409"/>
<dbReference type="GO" id="GO:0005794">
    <property type="term" value="C:Golgi apparatus"/>
    <property type="evidence" value="ECO:0007669"/>
    <property type="project" value="EnsemblFungi"/>
</dbReference>
<dbReference type="PANTHER" id="PTHR19317">
    <property type="entry name" value="PRENYLATED RAB ACCEPTOR 1-RELATED"/>
    <property type="match status" value="1"/>
</dbReference>
<comment type="similarity">
    <text evidence="5">Belongs to the PRA1 family.</text>
</comment>
<dbReference type="InterPro" id="IPR004895">
    <property type="entry name" value="Prenylated_rab_accept_PRA1"/>
</dbReference>
<name>A5DSS3_LODEL</name>
<dbReference type="eggNOG" id="KOG3142">
    <property type="taxonomic scope" value="Eukaryota"/>
</dbReference>
<dbReference type="InParanoid" id="A5DSS3"/>
<gene>
    <name evidence="6" type="ORF">LELG_00409</name>
</gene>
<dbReference type="AlphaFoldDB" id="A5DSS3"/>
<protein>
    <recommendedName>
        <fullName evidence="5">PRA1 family protein</fullName>
    </recommendedName>
</protein>
<dbReference type="KEGG" id="lel:PVL30_000399"/>
<dbReference type="GO" id="GO:0006888">
    <property type="term" value="P:endoplasmic reticulum to Golgi vesicle-mediated transport"/>
    <property type="evidence" value="ECO:0007669"/>
    <property type="project" value="EnsemblFungi"/>
</dbReference>
<keyword evidence="3 5" id="KW-1133">Transmembrane helix</keyword>
<keyword evidence="2 5" id="KW-0812">Transmembrane</keyword>
<dbReference type="GO" id="GO:0005777">
    <property type="term" value="C:peroxisome"/>
    <property type="evidence" value="ECO:0007669"/>
    <property type="project" value="EnsemblFungi"/>
</dbReference>
<dbReference type="Pfam" id="PF03208">
    <property type="entry name" value="PRA1"/>
    <property type="match status" value="1"/>
</dbReference>
<feature type="non-terminal residue" evidence="6">
    <location>
        <position position="1"/>
    </location>
</feature>
<dbReference type="OMA" id="PWTVFFN"/>
<keyword evidence="7" id="KW-1185">Reference proteome</keyword>
<dbReference type="GO" id="GO:0030134">
    <property type="term" value="C:COPII-coated ER to Golgi transport vesicle"/>
    <property type="evidence" value="ECO:0007669"/>
    <property type="project" value="EnsemblFungi"/>
</dbReference>
<dbReference type="GO" id="GO:0016020">
    <property type="term" value="C:membrane"/>
    <property type="evidence" value="ECO:0007669"/>
    <property type="project" value="UniProtKB-SubCell"/>
</dbReference>
<evidence type="ECO:0000256" key="5">
    <source>
        <dbReference type="RuleBase" id="RU363107"/>
    </source>
</evidence>
<feature type="transmembrane region" description="Helical" evidence="5">
    <location>
        <begin position="73"/>
        <end position="96"/>
    </location>
</feature>
<evidence type="ECO:0000256" key="3">
    <source>
        <dbReference type="ARBA" id="ARBA00022989"/>
    </source>
</evidence>